<proteinExistence type="inferred from homology"/>
<keyword evidence="5 7" id="KW-1133">Transmembrane helix</keyword>
<comment type="similarity">
    <text evidence="7">Belongs to the binding-protein-dependent transport system permease family.</text>
</comment>
<dbReference type="PROSITE" id="PS50928">
    <property type="entry name" value="ABC_TM1"/>
    <property type="match status" value="1"/>
</dbReference>
<feature type="transmembrane region" description="Helical" evidence="7">
    <location>
        <begin position="205"/>
        <end position="226"/>
    </location>
</feature>
<dbReference type="SUPFAM" id="SSF161098">
    <property type="entry name" value="MetI-like"/>
    <property type="match status" value="1"/>
</dbReference>
<dbReference type="InterPro" id="IPR050366">
    <property type="entry name" value="BP-dependent_transpt_permease"/>
</dbReference>
<dbReference type="Pfam" id="PF00528">
    <property type="entry name" value="BPD_transp_1"/>
    <property type="match status" value="1"/>
</dbReference>
<keyword evidence="3" id="KW-1003">Cell membrane</keyword>
<evidence type="ECO:0000313" key="10">
    <source>
        <dbReference type="Proteomes" id="UP000271469"/>
    </source>
</evidence>
<comment type="subcellular location">
    <subcellularLocation>
        <location evidence="1 7">Cell membrane</location>
        <topology evidence="1 7">Multi-pass membrane protein</topology>
    </subcellularLocation>
</comment>
<feature type="transmembrane region" description="Helical" evidence="7">
    <location>
        <begin position="115"/>
        <end position="137"/>
    </location>
</feature>
<gene>
    <name evidence="9" type="primary">gsiD_5</name>
    <name evidence="9" type="ORF">D7316_04688</name>
</gene>
<dbReference type="InterPro" id="IPR035906">
    <property type="entry name" value="MetI-like_sf"/>
</dbReference>
<dbReference type="AlphaFoldDB" id="A0A3G8JTM8"/>
<feature type="transmembrane region" description="Helical" evidence="7">
    <location>
        <begin position="143"/>
        <end position="162"/>
    </location>
</feature>
<organism evidence="9 10">
    <name type="scientific">Gordonia insulae</name>
    <dbReference type="NCBI Taxonomy" id="2420509"/>
    <lineage>
        <taxon>Bacteria</taxon>
        <taxon>Bacillati</taxon>
        <taxon>Actinomycetota</taxon>
        <taxon>Actinomycetes</taxon>
        <taxon>Mycobacteriales</taxon>
        <taxon>Gordoniaceae</taxon>
        <taxon>Gordonia</taxon>
    </lineage>
</organism>
<keyword evidence="4 7" id="KW-0812">Transmembrane</keyword>
<keyword evidence="2 7" id="KW-0813">Transport</keyword>
<dbReference type="KEGG" id="gom:D7316_04688"/>
<feature type="transmembrane region" description="Helical" evidence="7">
    <location>
        <begin position="246"/>
        <end position="269"/>
    </location>
</feature>
<evidence type="ECO:0000256" key="2">
    <source>
        <dbReference type="ARBA" id="ARBA00022448"/>
    </source>
</evidence>
<evidence type="ECO:0000259" key="8">
    <source>
        <dbReference type="PROSITE" id="PS50928"/>
    </source>
</evidence>
<keyword evidence="6 7" id="KW-0472">Membrane</keyword>
<dbReference type="PANTHER" id="PTHR43386">
    <property type="entry name" value="OLIGOPEPTIDE TRANSPORT SYSTEM PERMEASE PROTEIN APPC"/>
    <property type="match status" value="1"/>
</dbReference>
<evidence type="ECO:0000256" key="7">
    <source>
        <dbReference type="RuleBase" id="RU363032"/>
    </source>
</evidence>
<sequence length="300" mass="32056">MNLIRRQATRSRHTEWHRTIRRCVASLLVAVPLCIAAIGPWLARSAPTVSQAPFGPSSWSPFGTDRLGRDVLAAALEGGRPLVVTTVLTVVVAYAIGSTIGLVAATTTRPVVEDLIMRPVDVLLCIPSLLVVLVVALRMDGSRIGIAAAVAAVLVPPIARFIRMASRSVVQSPAMETLRLQGVGPVERYTGYARRRLARPVAADVGVRLVAALYILSSANFLGIGFDTTSTDWAVAVAANKEGLDVAPWSVLLPAGLIVALALGTNLLLDERLSYRRRLVPPEQSVCSASQRVHALDDHE</sequence>
<dbReference type="Proteomes" id="UP000271469">
    <property type="component" value="Chromosome"/>
</dbReference>
<evidence type="ECO:0000313" key="9">
    <source>
        <dbReference type="EMBL" id="AZG48075.1"/>
    </source>
</evidence>
<evidence type="ECO:0000256" key="3">
    <source>
        <dbReference type="ARBA" id="ARBA00022475"/>
    </source>
</evidence>
<dbReference type="OrthoDB" id="6637947at2"/>
<accession>A0A3G8JTM8</accession>
<dbReference type="EMBL" id="CP033972">
    <property type="protein sequence ID" value="AZG48075.1"/>
    <property type="molecule type" value="Genomic_DNA"/>
</dbReference>
<evidence type="ECO:0000256" key="5">
    <source>
        <dbReference type="ARBA" id="ARBA00022989"/>
    </source>
</evidence>
<name>A0A3G8JTM8_9ACTN</name>
<reference evidence="9 10" key="1">
    <citation type="submission" date="2018-11" db="EMBL/GenBank/DDBJ databases">
        <title>Gordonia insulae sp. nov., isolated from an island soil.</title>
        <authorList>
            <person name="Kim Y.S."/>
            <person name="Kim S.B."/>
        </authorList>
    </citation>
    <scope>NUCLEOTIDE SEQUENCE [LARGE SCALE GENOMIC DNA]</scope>
    <source>
        <strain evidence="9 10">MMS17-SY073</strain>
    </source>
</reference>
<evidence type="ECO:0000256" key="1">
    <source>
        <dbReference type="ARBA" id="ARBA00004651"/>
    </source>
</evidence>
<evidence type="ECO:0000256" key="6">
    <source>
        <dbReference type="ARBA" id="ARBA00023136"/>
    </source>
</evidence>
<dbReference type="PANTHER" id="PTHR43386:SF25">
    <property type="entry name" value="PEPTIDE ABC TRANSPORTER PERMEASE PROTEIN"/>
    <property type="match status" value="1"/>
</dbReference>
<keyword evidence="10" id="KW-1185">Reference proteome</keyword>
<dbReference type="GO" id="GO:0055085">
    <property type="term" value="P:transmembrane transport"/>
    <property type="evidence" value="ECO:0007669"/>
    <property type="project" value="InterPro"/>
</dbReference>
<dbReference type="InterPro" id="IPR000515">
    <property type="entry name" value="MetI-like"/>
</dbReference>
<dbReference type="GO" id="GO:0005886">
    <property type="term" value="C:plasma membrane"/>
    <property type="evidence" value="ECO:0007669"/>
    <property type="project" value="UniProtKB-SubCell"/>
</dbReference>
<protein>
    <submittedName>
        <fullName evidence="9">Glutathione transport system permease protein GsiD</fullName>
    </submittedName>
</protein>
<feature type="domain" description="ABC transmembrane type-1" evidence="8">
    <location>
        <begin position="83"/>
        <end position="269"/>
    </location>
</feature>
<evidence type="ECO:0000256" key="4">
    <source>
        <dbReference type="ARBA" id="ARBA00022692"/>
    </source>
</evidence>
<feature type="transmembrane region" description="Helical" evidence="7">
    <location>
        <begin position="82"/>
        <end position="103"/>
    </location>
</feature>